<sequence length="178" mass="19283">MTPDISLLCHCVTPVSPISIATDQVTRKQIKTGCRVGDLYILESLHIPLSSSSASCTVVSSFYLNQKSLLSFYGILVAPVAKEDLIYLDPFPSAVPIEEYSSTLDIVDIPLPTTSPKVSDCPHSPTTSSLIPPAPLVYSRRRVAPLIHPPPALWLLHLTLGTLIDLPVGILPVLVIHR</sequence>
<proteinExistence type="predicted"/>
<reference evidence="2 3" key="1">
    <citation type="submission" date="2019-07" db="EMBL/GenBank/DDBJ databases">
        <title>De Novo Assembly of kiwifruit Actinidia rufa.</title>
        <authorList>
            <person name="Sugita-Konishi S."/>
            <person name="Sato K."/>
            <person name="Mori E."/>
            <person name="Abe Y."/>
            <person name="Kisaki G."/>
            <person name="Hamano K."/>
            <person name="Suezawa K."/>
            <person name="Otani M."/>
            <person name="Fukuda T."/>
            <person name="Manabe T."/>
            <person name="Gomi K."/>
            <person name="Tabuchi M."/>
            <person name="Akimitsu K."/>
            <person name="Kataoka I."/>
        </authorList>
    </citation>
    <scope>NUCLEOTIDE SEQUENCE [LARGE SCALE GENOMIC DNA]</scope>
    <source>
        <strain evidence="3">cv. Fuchu</strain>
    </source>
</reference>
<protein>
    <submittedName>
        <fullName evidence="2">Uncharacterized protein</fullName>
    </submittedName>
</protein>
<comment type="caution">
    <text evidence="2">The sequence shown here is derived from an EMBL/GenBank/DDBJ whole genome shotgun (WGS) entry which is preliminary data.</text>
</comment>
<dbReference type="Proteomes" id="UP000585474">
    <property type="component" value="Unassembled WGS sequence"/>
</dbReference>
<feature type="transmembrane region" description="Helical" evidence="1">
    <location>
        <begin position="152"/>
        <end position="176"/>
    </location>
</feature>
<evidence type="ECO:0000313" key="2">
    <source>
        <dbReference type="EMBL" id="GFZ13674.1"/>
    </source>
</evidence>
<keyword evidence="3" id="KW-1185">Reference proteome</keyword>
<name>A0A7J0GSU3_9ERIC</name>
<evidence type="ECO:0000256" key="1">
    <source>
        <dbReference type="SAM" id="Phobius"/>
    </source>
</evidence>
<dbReference type="AlphaFoldDB" id="A0A7J0GSU3"/>
<keyword evidence="1" id="KW-1133">Transmembrane helix</keyword>
<keyword evidence="1" id="KW-0812">Transmembrane</keyword>
<dbReference type="EMBL" id="BJWL01000023">
    <property type="protein sequence ID" value="GFZ13674.1"/>
    <property type="molecule type" value="Genomic_DNA"/>
</dbReference>
<keyword evidence="1" id="KW-0472">Membrane</keyword>
<accession>A0A7J0GSU3</accession>
<dbReference type="OrthoDB" id="1827682at2759"/>
<organism evidence="2 3">
    <name type="scientific">Actinidia rufa</name>
    <dbReference type="NCBI Taxonomy" id="165716"/>
    <lineage>
        <taxon>Eukaryota</taxon>
        <taxon>Viridiplantae</taxon>
        <taxon>Streptophyta</taxon>
        <taxon>Embryophyta</taxon>
        <taxon>Tracheophyta</taxon>
        <taxon>Spermatophyta</taxon>
        <taxon>Magnoliopsida</taxon>
        <taxon>eudicotyledons</taxon>
        <taxon>Gunneridae</taxon>
        <taxon>Pentapetalae</taxon>
        <taxon>asterids</taxon>
        <taxon>Ericales</taxon>
        <taxon>Actinidiaceae</taxon>
        <taxon>Actinidia</taxon>
    </lineage>
</organism>
<gene>
    <name evidence="2" type="ORF">Acr_23g0020590</name>
</gene>
<evidence type="ECO:0000313" key="3">
    <source>
        <dbReference type="Proteomes" id="UP000585474"/>
    </source>
</evidence>